<evidence type="ECO:0000256" key="1">
    <source>
        <dbReference type="ARBA" id="ARBA00009990"/>
    </source>
</evidence>
<dbReference type="PANTHER" id="PTHR36918">
    <property type="match status" value="1"/>
</dbReference>
<dbReference type="GO" id="GO:0015031">
    <property type="term" value="P:protein transport"/>
    <property type="evidence" value="ECO:0007669"/>
    <property type="project" value="InterPro"/>
</dbReference>
<dbReference type="Gene3D" id="3.10.420.10">
    <property type="entry name" value="SecB-like"/>
    <property type="match status" value="1"/>
</dbReference>
<evidence type="ECO:0000313" key="2">
    <source>
        <dbReference type="EMBL" id="BCR36809.1"/>
    </source>
</evidence>
<accession>A0A7U9TL64</accession>
<dbReference type="GO" id="GO:0051082">
    <property type="term" value="F:unfolded protein binding"/>
    <property type="evidence" value="ECO:0007669"/>
    <property type="project" value="InterPro"/>
</dbReference>
<dbReference type="GO" id="GO:0051262">
    <property type="term" value="P:protein tetramerization"/>
    <property type="evidence" value="ECO:0007669"/>
    <property type="project" value="InterPro"/>
</dbReference>
<name>A0A7U9TL64_9MOLU</name>
<comment type="similarity">
    <text evidence="1">Belongs to the SecB family.</text>
</comment>
<dbReference type="SUPFAM" id="SSF54611">
    <property type="entry name" value="SecB-like"/>
    <property type="match status" value="1"/>
</dbReference>
<sequence>MEQKQNIQIRLLGYTVDKISFIANKSFDFKANPKIKMTPKFDREITKIDEQTFIMSLSISFDHPENNIPFFMDVQVSGKFIFTDWETDKFYRIAKSHATSVLYPYVRALVTTVTANANVPPYILPIMNSNILFKDKATR</sequence>
<dbReference type="PANTHER" id="PTHR36918:SF1">
    <property type="entry name" value="PROTEIN-EXPORT PROTEIN SECB"/>
    <property type="match status" value="1"/>
</dbReference>
<gene>
    <name evidence="2" type="ORF">MPAN_017020</name>
</gene>
<reference evidence="2" key="1">
    <citation type="submission" date="2021-01" db="EMBL/GenBank/DDBJ databases">
        <title>Draft genome sequence of Acholeplasmataceae bacterium strain Mahy22.</title>
        <authorList>
            <person name="Watanabe M."/>
            <person name="Kojima H."/>
            <person name="Fukui M."/>
        </authorList>
    </citation>
    <scope>NUCLEOTIDE SEQUENCE</scope>
    <source>
        <strain evidence="2">Mahy22</strain>
    </source>
</reference>
<keyword evidence="3" id="KW-1185">Reference proteome</keyword>
<evidence type="ECO:0000313" key="3">
    <source>
        <dbReference type="Proteomes" id="UP000620133"/>
    </source>
</evidence>
<dbReference type="InterPro" id="IPR035958">
    <property type="entry name" value="SecB-like_sf"/>
</dbReference>
<dbReference type="KEGG" id="manr:MPAN_017020"/>
<evidence type="ECO:0008006" key="4">
    <source>
        <dbReference type="Google" id="ProtNLM"/>
    </source>
</evidence>
<dbReference type="Pfam" id="PF02556">
    <property type="entry name" value="SecB"/>
    <property type="match status" value="1"/>
</dbReference>
<dbReference type="EMBL" id="AP024412">
    <property type="protein sequence ID" value="BCR36809.1"/>
    <property type="molecule type" value="Genomic_DNA"/>
</dbReference>
<dbReference type="AlphaFoldDB" id="A0A7U9TL64"/>
<organism evidence="2 3">
    <name type="scientific">Mariniplasma anaerobium</name>
    <dbReference type="NCBI Taxonomy" id="2735436"/>
    <lineage>
        <taxon>Bacteria</taxon>
        <taxon>Bacillati</taxon>
        <taxon>Mycoplasmatota</taxon>
        <taxon>Mollicutes</taxon>
        <taxon>Acholeplasmatales</taxon>
        <taxon>Acholeplasmataceae</taxon>
        <taxon>Mariniplasma</taxon>
    </lineage>
</organism>
<protein>
    <recommendedName>
        <fullName evidence="4">Preprotein translocase subunit SecB</fullName>
    </recommendedName>
</protein>
<dbReference type="Proteomes" id="UP000620133">
    <property type="component" value="Chromosome"/>
</dbReference>
<dbReference type="InterPro" id="IPR003708">
    <property type="entry name" value="SecB"/>
</dbReference>
<proteinExistence type="inferred from homology"/>
<dbReference type="RefSeq" id="WP_176239451.1">
    <property type="nucleotide sequence ID" value="NZ_AP024412.1"/>
</dbReference>